<evidence type="ECO:0000256" key="1">
    <source>
        <dbReference type="ARBA" id="ARBA00012528"/>
    </source>
</evidence>
<dbReference type="Proteomes" id="UP001595840">
    <property type="component" value="Unassembled WGS sequence"/>
</dbReference>
<dbReference type="PANTHER" id="PTHR45138">
    <property type="entry name" value="REGULATORY COMPONENTS OF SENSORY TRANSDUCTION SYSTEM"/>
    <property type="match status" value="1"/>
</dbReference>
<comment type="catalytic activity">
    <reaction evidence="2">
        <text>2 GTP = 3',3'-c-di-GMP + 2 diphosphate</text>
        <dbReference type="Rhea" id="RHEA:24898"/>
        <dbReference type="ChEBI" id="CHEBI:33019"/>
        <dbReference type="ChEBI" id="CHEBI:37565"/>
        <dbReference type="ChEBI" id="CHEBI:58805"/>
        <dbReference type="EC" id="2.7.7.65"/>
    </reaction>
</comment>
<dbReference type="Gene3D" id="3.30.70.270">
    <property type="match status" value="1"/>
</dbReference>
<sequence>MFVFEKLFDGSLMPHGHCLLWREDLLFLHLGGDILTALSYAIIPITLVYIVRSRDDLRFDWIFWLFAAFIFSCGVSHVMGIINIWHGYYFIEGLVKFGTGLISTITAIMLLRLIPSIRRIPSTRQLELSNRELLTVKEELINANRTLEQRVQRRTAELEKLARTDALTGVANRGEIIRLGHSEFARAKRYNRNFSVIMIDIDLFKEINDTKGHQAGDDALNHVAQALKGCCREADYLGRYGGEEFLMVCPETDTNAANQLAERCRLVVMELPETPKITISLGVADIADETDLEALIHDADAALYRAKEQGRNRVVCHRS</sequence>
<gene>
    <name evidence="6" type="ORF">ACFOX3_01300</name>
</gene>
<dbReference type="Pfam" id="PF00990">
    <property type="entry name" value="GGDEF"/>
    <property type="match status" value="1"/>
</dbReference>
<dbReference type="SUPFAM" id="SSF55073">
    <property type="entry name" value="Nucleotide cyclase"/>
    <property type="match status" value="1"/>
</dbReference>
<comment type="caution">
    <text evidence="6">The sequence shown here is derived from an EMBL/GenBank/DDBJ whole genome shotgun (WGS) entry which is preliminary data.</text>
</comment>
<dbReference type="EMBL" id="JBHSCX010000002">
    <property type="protein sequence ID" value="MFC4360914.1"/>
    <property type="molecule type" value="Genomic_DNA"/>
</dbReference>
<accession>A0ABV8V016</accession>
<dbReference type="PROSITE" id="PS50887">
    <property type="entry name" value="GGDEF"/>
    <property type="match status" value="1"/>
</dbReference>
<keyword evidence="4" id="KW-1133">Transmembrane helix</keyword>
<dbReference type="PANTHER" id="PTHR45138:SF9">
    <property type="entry name" value="DIGUANYLATE CYCLASE DGCM-RELATED"/>
    <property type="match status" value="1"/>
</dbReference>
<feature type="transmembrane region" description="Helical" evidence="4">
    <location>
        <begin position="62"/>
        <end position="85"/>
    </location>
</feature>
<dbReference type="CDD" id="cd01949">
    <property type="entry name" value="GGDEF"/>
    <property type="match status" value="1"/>
</dbReference>
<evidence type="ECO:0000256" key="3">
    <source>
        <dbReference type="SAM" id="Coils"/>
    </source>
</evidence>
<evidence type="ECO:0000313" key="6">
    <source>
        <dbReference type="EMBL" id="MFC4360914.1"/>
    </source>
</evidence>
<keyword evidence="4" id="KW-0812">Transmembrane</keyword>
<dbReference type="InterPro" id="IPR058544">
    <property type="entry name" value="ETR1_N"/>
</dbReference>
<evidence type="ECO:0000256" key="4">
    <source>
        <dbReference type="SAM" id="Phobius"/>
    </source>
</evidence>
<organism evidence="6 7">
    <name type="scientific">Simiduia curdlanivorans</name>
    <dbReference type="NCBI Taxonomy" id="1492769"/>
    <lineage>
        <taxon>Bacteria</taxon>
        <taxon>Pseudomonadati</taxon>
        <taxon>Pseudomonadota</taxon>
        <taxon>Gammaproteobacteria</taxon>
        <taxon>Cellvibrionales</taxon>
        <taxon>Cellvibrionaceae</taxon>
        <taxon>Simiduia</taxon>
    </lineage>
</organism>
<feature type="coiled-coil region" evidence="3">
    <location>
        <begin position="130"/>
        <end position="164"/>
    </location>
</feature>
<evidence type="ECO:0000259" key="5">
    <source>
        <dbReference type="PROSITE" id="PS50887"/>
    </source>
</evidence>
<reference evidence="7" key="1">
    <citation type="journal article" date="2019" name="Int. J. Syst. Evol. Microbiol.">
        <title>The Global Catalogue of Microorganisms (GCM) 10K type strain sequencing project: providing services to taxonomists for standard genome sequencing and annotation.</title>
        <authorList>
            <consortium name="The Broad Institute Genomics Platform"/>
            <consortium name="The Broad Institute Genome Sequencing Center for Infectious Disease"/>
            <person name="Wu L."/>
            <person name="Ma J."/>
        </authorList>
    </citation>
    <scope>NUCLEOTIDE SEQUENCE [LARGE SCALE GENOMIC DNA]</scope>
    <source>
        <strain evidence="7">CECT 8570</strain>
    </source>
</reference>
<dbReference type="InterPro" id="IPR043128">
    <property type="entry name" value="Rev_trsase/Diguanyl_cyclase"/>
</dbReference>
<feature type="transmembrane region" description="Helical" evidence="4">
    <location>
        <begin position="26"/>
        <end position="50"/>
    </location>
</feature>
<dbReference type="NCBIfam" id="TIGR00254">
    <property type="entry name" value="GGDEF"/>
    <property type="match status" value="1"/>
</dbReference>
<feature type="transmembrane region" description="Helical" evidence="4">
    <location>
        <begin position="97"/>
        <end position="114"/>
    </location>
</feature>
<name>A0ABV8V016_9GAMM</name>
<dbReference type="EC" id="2.7.7.65" evidence="1"/>
<protein>
    <recommendedName>
        <fullName evidence="1">diguanylate cyclase</fullName>
        <ecNumber evidence="1">2.7.7.65</ecNumber>
    </recommendedName>
</protein>
<dbReference type="InterPro" id="IPR050469">
    <property type="entry name" value="Diguanylate_Cyclase"/>
</dbReference>
<keyword evidence="4" id="KW-0472">Membrane</keyword>
<evidence type="ECO:0000256" key="2">
    <source>
        <dbReference type="ARBA" id="ARBA00034247"/>
    </source>
</evidence>
<dbReference type="RefSeq" id="WP_290261860.1">
    <property type="nucleotide sequence ID" value="NZ_JAUFQG010000004.1"/>
</dbReference>
<evidence type="ECO:0000313" key="7">
    <source>
        <dbReference type="Proteomes" id="UP001595840"/>
    </source>
</evidence>
<dbReference type="InterPro" id="IPR000160">
    <property type="entry name" value="GGDEF_dom"/>
</dbReference>
<feature type="domain" description="GGDEF" evidence="5">
    <location>
        <begin position="192"/>
        <end position="319"/>
    </location>
</feature>
<keyword evidence="3" id="KW-0175">Coiled coil</keyword>
<dbReference type="SMART" id="SM00267">
    <property type="entry name" value="GGDEF"/>
    <property type="match status" value="1"/>
</dbReference>
<proteinExistence type="predicted"/>
<dbReference type="Pfam" id="PF25487">
    <property type="entry name" value="ETR1_N"/>
    <property type="match status" value="1"/>
</dbReference>
<keyword evidence="7" id="KW-1185">Reference proteome</keyword>
<dbReference type="InterPro" id="IPR029787">
    <property type="entry name" value="Nucleotide_cyclase"/>
</dbReference>